<sequence>MKRRGVTFKLFAITSSLFLLLYTIIMLGQLLFFEQFYQSKKLGDLENKLKTFAEHYVSKQWDEESMANEVSLFISRNKAQIAIVSTDGKVKVDNPFGIVVRNAAGEKVKISLSMFPDVYRKDLINANLHIGDHIEATGVFEEGIPQTLFYPLVIHKAGEKPIGSLKTSGTAEPLERLSGEITGMLLPSPNQWNSRQGILVLVIKDWFPLSEARKANLESGNIIEEEWVEPWSGVRSLVVIQPAMKDGKVTDLIIASTSLQQISEANDALRLFYIYIGIGGFALILLLSLIFSKVVSKPLLSLNRSALQMAKLDFSVKSPIMRNDEFGSLARSLNTMAEKLDVTLKELQQANEQLRAEMEQKQRMELIQKEFVSNVSHELKTPISIVKSFAEGLKDGVGENKHDRYIEVILDETEKMEELVRDMLELTKLESKTIKLKKSSFFVSELMEEVVDKLLHHFNEKDLRVVTILANEEALFADQVKIEQILFNILVNAIRHARVGSEITVRIEGRDNRELFVAIENEGEHIPEDQLEHIWDRFYRIERSRNRKTGGTGLGLAIVKHIIELHEGTYGVRNTDRGVTFYFVLPCHLSTE</sequence>
<dbReference type="PROSITE" id="PS50109">
    <property type="entry name" value="HIS_KIN"/>
    <property type="match status" value="1"/>
</dbReference>
<dbReference type="PATRIC" id="fig|54915.3.peg.4125"/>
<evidence type="ECO:0000256" key="8">
    <source>
        <dbReference type="ARBA" id="ARBA00022777"/>
    </source>
</evidence>
<dbReference type="SUPFAM" id="SSF55874">
    <property type="entry name" value="ATPase domain of HSP90 chaperone/DNA topoisomerase II/histidine kinase"/>
    <property type="match status" value="1"/>
</dbReference>
<dbReference type="RefSeq" id="WP_049741156.1">
    <property type="nucleotide sequence ID" value="NZ_BJON01000022.1"/>
</dbReference>
<evidence type="ECO:0000313" key="18">
    <source>
        <dbReference type="Proteomes" id="UP000036834"/>
    </source>
</evidence>
<feature type="transmembrane region" description="Helical" evidence="13">
    <location>
        <begin position="12"/>
        <end position="33"/>
    </location>
</feature>
<dbReference type="PANTHER" id="PTHR45453:SF3">
    <property type="entry name" value="HISTIDINE KINASE"/>
    <property type="match status" value="1"/>
</dbReference>
<dbReference type="Pfam" id="PF00672">
    <property type="entry name" value="HAMP"/>
    <property type="match status" value="1"/>
</dbReference>
<dbReference type="Proteomes" id="UP000319578">
    <property type="component" value="Unassembled WGS sequence"/>
</dbReference>
<dbReference type="Gene3D" id="3.30.565.10">
    <property type="entry name" value="Histidine kinase-like ATPase, C-terminal domain"/>
    <property type="match status" value="1"/>
</dbReference>
<evidence type="ECO:0000256" key="9">
    <source>
        <dbReference type="ARBA" id="ARBA00022840"/>
    </source>
</evidence>
<evidence type="ECO:0000256" key="2">
    <source>
        <dbReference type="ARBA" id="ARBA00004651"/>
    </source>
</evidence>
<evidence type="ECO:0000256" key="10">
    <source>
        <dbReference type="ARBA" id="ARBA00023012"/>
    </source>
</evidence>
<evidence type="ECO:0000259" key="15">
    <source>
        <dbReference type="PROSITE" id="PS50885"/>
    </source>
</evidence>
<dbReference type="CDD" id="cd06225">
    <property type="entry name" value="HAMP"/>
    <property type="match status" value="1"/>
</dbReference>
<evidence type="ECO:0000256" key="7">
    <source>
        <dbReference type="ARBA" id="ARBA00022741"/>
    </source>
</evidence>
<evidence type="ECO:0000256" key="13">
    <source>
        <dbReference type="SAM" id="Phobius"/>
    </source>
</evidence>
<protein>
    <recommendedName>
        <fullName evidence="3">histidine kinase</fullName>
        <ecNumber evidence="3">2.7.13.3</ecNumber>
    </recommendedName>
</protein>
<dbReference type="SUPFAM" id="SSF47384">
    <property type="entry name" value="Homodimeric domain of signal transducing histidine kinase"/>
    <property type="match status" value="1"/>
</dbReference>
<dbReference type="FunFam" id="1.10.287.130:FF:000001">
    <property type="entry name" value="Two-component sensor histidine kinase"/>
    <property type="match status" value="1"/>
</dbReference>
<keyword evidence="5" id="KW-0597">Phosphoprotein</keyword>
<dbReference type="GO" id="GO:0004721">
    <property type="term" value="F:phosphoprotein phosphatase activity"/>
    <property type="evidence" value="ECO:0007669"/>
    <property type="project" value="TreeGrafter"/>
</dbReference>
<keyword evidence="10" id="KW-0902">Two-component regulatory system</keyword>
<dbReference type="InterPro" id="IPR036097">
    <property type="entry name" value="HisK_dim/P_sf"/>
</dbReference>
<evidence type="ECO:0000256" key="6">
    <source>
        <dbReference type="ARBA" id="ARBA00022679"/>
    </source>
</evidence>
<feature type="coiled-coil region" evidence="12">
    <location>
        <begin position="330"/>
        <end position="367"/>
    </location>
</feature>
<dbReference type="InterPro" id="IPR005467">
    <property type="entry name" value="His_kinase_dom"/>
</dbReference>
<dbReference type="PANTHER" id="PTHR45453">
    <property type="entry name" value="PHOSPHATE REGULON SENSOR PROTEIN PHOR"/>
    <property type="match status" value="1"/>
</dbReference>
<dbReference type="InterPro" id="IPR050351">
    <property type="entry name" value="BphY/WalK/GraS-like"/>
</dbReference>
<comment type="caution">
    <text evidence="17">The sequence shown here is derived from an EMBL/GenBank/DDBJ whole genome shotgun (WGS) entry which is preliminary data.</text>
</comment>
<dbReference type="InterPro" id="IPR003594">
    <property type="entry name" value="HATPase_dom"/>
</dbReference>
<dbReference type="GO" id="GO:0005524">
    <property type="term" value="F:ATP binding"/>
    <property type="evidence" value="ECO:0007669"/>
    <property type="project" value="UniProtKB-KW"/>
</dbReference>
<reference evidence="18" key="1">
    <citation type="submission" date="2015-07" db="EMBL/GenBank/DDBJ databases">
        <title>Genome sequencing project for genomic taxonomy and phylogenomics of Bacillus-like bacteria.</title>
        <authorList>
            <person name="Liu B."/>
            <person name="Wang J."/>
            <person name="Zhu Y."/>
            <person name="Liu G."/>
            <person name="Chen Q."/>
            <person name="Chen Z."/>
            <person name="Lan J."/>
            <person name="Che J."/>
            <person name="Ge C."/>
            <person name="Shi H."/>
            <person name="Pan Z."/>
            <person name="Liu X."/>
        </authorList>
    </citation>
    <scope>NUCLEOTIDE SEQUENCE [LARGE SCALE GENOMIC DNA]</scope>
    <source>
        <strain evidence="18">DSM 9887</strain>
    </source>
</reference>
<dbReference type="SUPFAM" id="SSF158472">
    <property type="entry name" value="HAMP domain-like"/>
    <property type="match status" value="1"/>
</dbReference>
<dbReference type="InterPro" id="IPR004358">
    <property type="entry name" value="Sig_transdc_His_kin-like_C"/>
</dbReference>
<dbReference type="PRINTS" id="PR00344">
    <property type="entry name" value="BCTRLSENSOR"/>
</dbReference>
<evidence type="ECO:0000256" key="4">
    <source>
        <dbReference type="ARBA" id="ARBA00022475"/>
    </source>
</evidence>
<keyword evidence="9" id="KW-0067">ATP-binding</keyword>
<keyword evidence="11 13" id="KW-0472">Membrane</keyword>
<comment type="catalytic activity">
    <reaction evidence="1">
        <text>ATP + protein L-histidine = ADP + protein N-phospho-L-histidine.</text>
        <dbReference type="EC" id="2.7.13.3"/>
    </reaction>
</comment>
<dbReference type="OrthoDB" id="9762826at2"/>
<dbReference type="EMBL" id="LGIQ01000011">
    <property type="protein sequence ID" value="KNB69163.1"/>
    <property type="molecule type" value="Genomic_DNA"/>
</dbReference>
<reference evidence="16 19" key="3">
    <citation type="submission" date="2019-06" db="EMBL/GenBank/DDBJ databases">
        <title>Whole genome shotgun sequence of Brevibacillus reuszeri NBRC 15719.</title>
        <authorList>
            <person name="Hosoyama A."/>
            <person name="Uohara A."/>
            <person name="Ohji S."/>
            <person name="Ichikawa N."/>
        </authorList>
    </citation>
    <scope>NUCLEOTIDE SEQUENCE [LARGE SCALE GENOMIC DNA]</scope>
    <source>
        <strain evidence="16 19">NBRC 15719</strain>
    </source>
</reference>
<dbReference type="SMART" id="SM00387">
    <property type="entry name" value="HATPase_c"/>
    <property type="match status" value="1"/>
</dbReference>
<dbReference type="InterPro" id="IPR036890">
    <property type="entry name" value="HATPase_C_sf"/>
</dbReference>
<keyword evidence="8 17" id="KW-0418">Kinase</keyword>
<dbReference type="SMART" id="SM00388">
    <property type="entry name" value="HisKA"/>
    <property type="match status" value="1"/>
</dbReference>
<feature type="transmembrane region" description="Helical" evidence="13">
    <location>
        <begin position="271"/>
        <end position="291"/>
    </location>
</feature>
<dbReference type="Pfam" id="PF02518">
    <property type="entry name" value="HATPase_c"/>
    <property type="match status" value="1"/>
</dbReference>
<evidence type="ECO:0000313" key="17">
    <source>
        <dbReference type="EMBL" id="KNB69163.1"/>
    </source>
</evidence>
<dbReference type="Gene3D" id="1.10.287.130">
    <property type="match status" value="1"/>
</dbReference>
<keyword evidence="4" id="KW-1003">Cell membrane</keyword>
<keyword evidence="13" id="KW-0812">Transmembrane</keyword>
<keyword evidence="12" id="KW-0175">Coiled coil</keyword>
<dbReference type="AlphaFoldDB" id="A0A0K9YK75"/>
<proteinExistence type="predicted"/>
<gene>
    <name evidence="17" type="ORF">ADS79_24880</name>
    <name evidence="16" type="ORF">BRE01_54160</name>
</gene>
<evidence type="ECO:0000256" key="3">
    <source>
        <dbReference type="ARBA" id="ARBA00012438"/>
    </source>
</evidence>
<dbReference type="SMART" id="SM00304">
    <property type="entry name" value="HAMP"/>
    <property type="match status" value="1"/>
</dbReference>
<dbReference type="STRING" id="54915.ADS79_24880"/>
<evidence type="ECO:0000256" key="5">
    <source>
        <dbReference type="ARBA" id="ARBA00022553"/>
    </source>
</evidence>
<organism evidence="17 18">
    <name type="scientific">Brevibacillus reuszeri</name>
    <dbReference type="NCBI Taxonomy" id="54915"/>
    <lineage>
        <taxon>Bacteria</taxon>
        <taxon>Bacillati</taxon>
        <taxon>Bacillota</taxon>
        <taxon>Bacilli</taxon>
        <taxon>Bacillales</taxon>
        <taxon>Paenibacillaceae</taxon>
        <taxon>Brevibacillus</taxon>
    </lineage>
</organism>
<evidence type="ECO:0000313" key="19">
    <source>
        <dbReference type="Proteomes" id="UP000319578"/>
    </source>
</evidence>
<dbReference type="PROSITE" id="PS50885">
    <property type="entry name" value="HAMP"/>
    <property type="match status" value="1"/>
</dbReference>
<evidence type="ECO:0000256" key="12">
    <source>
        <dbReference type="SAM" id="Coils"/>
    </source>
</evidence>
<name>A0A0K9YK75_9BACL</name>
<feature type="domain" description="Histidine kinase" evidence="14">
    <location>
        <begin position="374"/>
        <end position="589"/>
    </location>
</feature>
<dbReference type="Gene3D" id="6.10.340.10">
    <property type="match status" value="1"/>
</dbReference>
<dbReference type="CDD" id="cd00082">
    <property type="entry name" value="HisKA"/>
    <property type="match status" value="1"/>
</dbReference>
<dbReference type="GO" id="GO:0016036">
    <property type="term" value="P:cellular response to phosphate starvation"/>
    <property type="evidence" value="ECO:0007669"/>
    <property type="project" value="TreeGrafter"/>
</dbReference>
<reference evidence="17" key="2">
    <citation type="submission" date="2015-07" db="EMBL/GenBank/DDBJ databases">
        <title>MeaNS - Measles Nucleotide Surveillance Program.</title>
        <authorList>
            <person name="Tran T."/>
            <person name="Druce J."/>
        </authorList>
    </citation>
    <scope>NUCLEOTIDE SEQUENCE</scope>
    <source>
        <strain evidence="17">DSM 9887</strain>
    </source>
</reference>
<keyword evidence="6" id="KW-0808">Transferase</keyword>
<dbReference type="GO" id="GO:0000155">
    <property type="term" value="F:phosphorelay sensor kinase activity"/>
    <property type="evidence" value="ECO:0007669"/>
    <property type="project" value="InterPro"/>
</dbReference>
<dbReference type="InterPro" id="IPR003661">
    <property type="entry name" value="HisK_dim/P_dom"/>
</dbReference>
<dbReference type="FunFam" id="3.30.565.10:FF:000006">
    <property type="entry name" value="Sensor histidine kinase WalK"/>
    <property type="match status" value="1"/>
</dbReference>
<dbReference type="InterPro" id="IPR003660">
    <property type="entry name" value="HAMP_dom"/>
</dbReference>
<keyword evidence="7" id="KW-0547">Nucleotide-binding</keyword>
<dbReference type="GO" id="GO:0005886">
    <property type="term" value="C:plasma membrane"/>
    <property type="evidence" value="ECO:0007669"/>
    <property type="project" value="UniProtKB-SubCell"/>
</dbReference>
<evidence type="ECO:0000256" key="1">
    <source>
        <dbReference type="ARBA" id="ARBA00000085"/>
    </source>
</evidence>
<evidence type="ECO:0000256" key="11">
    <source>
        <dbReference type="ARBA" id="ARBA00023136"/>
    </source>
</evidence>
<feature type="domain" description="HAMP" evidence="15">
    <location>
        <begin position="293"/>
        <end position="345"/>
    </location>
</feature>
<dbReference type="Proteomes" id="UP000036834">
    <property type="component" value="Unassembled WGS sequence"/>
</dbReference>
<dbReference type="EMBL" id="BJON01000022">
    <property type="protein sequence ID" value="GED71714.1"/>
    <property type="molecule type" value="Genomic_DNA"/>
</dbReference>
<dbReference type="Pfam" id="PF00512">
    <property type="entry name" value="HisKA"/>
    <property type="match status" value="1"/>
</dbReference>
<dbReference type="EC" id="2.7.13.3" evidence="3"/>
<evidence type="ECO:0000259" key="14">
    <source>
        <dbReference type="PROSITE" id="PS50109"/>
    </source>
</evidence>
<keyword evidence="13" id="KW-1133">Transmembrane helix</keyword>
<evidence type="ECO:0000313" key="16">
    <source>
        <dbReference type="EMBL" id="GED71714.1"/>
    </source>
</evidence>
<keyword evidence="19" id="KW-1185">Reference proteome</keyword>
<accession>A0A0K9YK75</accession>
<comment type="subcellular location">
    <subcellularLocation>
        <location evidence="2">Cell membrane</location>
        <topology evidence="2">Multi-pass membrane protein</topology>
    </subcellularLocation>
</comment>